<name>D7ST47_VITVI</name>
<gene>
    <name evidence="1" type="ORF">VIT_00s1873g00010</name>
</gene>
<organism evidence="1 2">
    <name type="scientific">Vitis vinifera</name>
    <name type="common">Grape</name>
    <dbReference type="NCBI Taxonomy" id="29760"/>
    <lineage>
        <taxon>Eukaryota</taxon>
        <taxon>Viridiplantae</taxon>
        <taxon>Streptophyta</taxon>
        <taxon>Embryophyta</taxon>
        <taxon>Tracheophyta</taxon>
        <taxon>Spermatophyta</taxon>
        <taxon>Magnoliopsida</taxon>
        <taxon>eudicotyledons</taxon>
        <taxon>Gunneridae</taxon>
        <taxon>Pentapetalae</taxon>
        <taxon>rosids</taxon>
        <taxon>Vitales</taxon>
        <taxon>Vitaceae</taxon>
        <taxon>Viteae</taxon>
        <taxon>Vitis</taxon>
    </lineage>
</organism>
<keyword evidence="2" id="KW-1185">Reference proteome</keyword>
<sequence length="80" mass="8483">MWDLTHRKANSLPSGSLPITIAIVLVSSKRLSTESKICTAPTMASGIALGIYENNGFKSNSKKPAFESVNKVDLGTACDV</sequence>
<dbReference type="HOGENOM" id="CLU_2594708_0_0_1"/>
<protein>
    <submittedName>
        <fullName evidence="1">Uncharacterized protein</fullName>
    </submittedName>
</protein>
<dbReference type="PaxDb" id="29760-VIT_00s1873g00010.t01"/>
<dbReference type="OrthoDB" id="1745279at2759"/>
<dbReference type="Proteomes" id="UP000009183">
    <property type="component" value="Unassembled WGS sequence, unordered"/>
</dbReference>
<dbReference type="STRING" id="29760.D7ST47"/>
<reference evidence="2" key="1">
    <citation type="journal article" date="2007" name="Nature">
        <title>The grapevine genome sequence suggests ancestral hexaploidization in major angiosperm phyla.</title>
        <authorList>
            <consortium name="The French-Italian Public Consortium for Grapevine Genome Characterization."/>
            <person name="Jaillon O."/>
            <person name="Aury J.-M."/>
            <person name="Noel B."/>
            <person name="Policriti A."/>
            <person name="Clepet C."/>
            <person name="Casagrande A."/>
            <person name="Choisne N."/>
            <person name="Aubourg S."/>
            <person name="Vitulo N."/>
            <person name="Jubin C."/>
            <person name="Vezzi A."/>
            <person name="Legeai F."/>
            <person name="Hugueney P."/>
            <person name="Dasilva C."/>
            <person name="Horner D."/>
            <person name="Mica E."/>
            <person name="Jublot D."/>
            <person name="Poulain J."/>
            <person name="Bruyere C."/>
            <person name="Billault A."/>
            <person name="Segurens B."/>
            <person name="Gouyvenoux M."/>
            <person name="Ugarte E."/>
            <person name="Cattonaro F."/>
            <person name="Anthouard V."/>
            <person name="Vico V."/>
            <person name="Del Fabbro C."/>
            <person name="Alaux M."/>
            <person name="Di Gaspero G."/>
            <person name="Dumas V."/>
            <person name="Felice N."/>
            <person name="Paillard S."/>
            <person name="Juman I."/>
            <person name="Moroldo M."/>
            <person name="Scalabrin S."/>
            <person name="Canaguier A."/>
            <person name="Le Clainche I."/>
            <person name="Malacrida G."/>
            <person name="Durand E."/>
            <person name="Pesole G."/>
            <person name="Laucou V."/>
            <person name="Chatelet P."/>
            <person name="Merdinoglu D."/>
            <person name="Delledonne M."/>
            <person name="Pezzotti M."/>
            <person name="Lecharny A."/>
            <person name="Scarpelli C."/>
            <person name="Artiguenave F."/>
            <person name="Pe M.E."/>
            <person name="Valle G."/>
            <person name="Morgante M."/>
            <person name="Caboche M."/>
            <person name="Adam-Blondon A.-F."/>
            <person name="Weissenbach J."/>
            <person name="Quetier F."/>
            <person name="Wincker P."/>
        </authorList>
    </citation>
    <scope>NUCLEOTIDE SEQUENCE [LARGE SCALE GENOMIC DNA]</scope>
    <source>
        <strain evidence="2">cv. Pinot noir / PN40024</strain>
    </source>
</reference>
<dbReference type="AlphaFoldDB" id="D7ST47"/>
<evidence type="ECO:0000313" key="2">
    <source>
        <dbReference type="Proteomes" id="UP000009183"/>
    </source>
</evidence>
<evidence type="ECO:0000313" key="1">
    <source>
        <dbReference type="EMBL" id="CBI18843.3"/>
    </source>
</evidence>
<dbReference type="EMBL" id="FN595088">
    <property type="protein sequence ID" value="CBI18843.3"/>
    <property type="molecule type" value="Genomic_DNA"/>
</dbReference>
<proteinExistence type="predicted"/>
<dbReference type="InterPro" id="IPR043472">
    <property type="entry name" value="Macro_dom-like"/>
</dbReference>
<dbReference type="Gene3D" id="3.40.220.10">
    <property type="entry name" value="Leucine Aminopeptidase, subunit E, domain 1"/>
    <property type="match status" value="1"/>
</dbReference>
<dbReference type="InParanoid" id="D7ST47"/>
<accession>D7ST47</accession>